<reference evidence="9 10" key="1">
    <citation type="submission" date="2020-08" db="EMBL/GenBank/DDBJ databases">
        <title>Genomic Encyclopedia of Type Strains, Phase IV (KMG-IV): sequencing the most valuable type-strain genomes for metagenomic binning, comparative biology and taxonomic classification.</title>
        <authorList>
            <person name="Goeker M."/>
        </authorList>
    </citation>
    <scope>NUCLEOTIDE SEQUENCE [LARGE SCALE GENOMIC DNA]</scope>
    <source>
        <strain evidence="9 10">DSM 29781</strain>
    </source>
</reference>
<dbReference type="PROSITE" id="PS50198">
    <property type="entry name" value="PPIC_PPIASE_2"/>
    <property type="match status" value="2"/>
</dbReference>
<dbReference type="InterPro" id="IPR015391">
    <property type="entry name" value="SurA_N"/>
</dbReference>
<evidence type="ECO:0000259" key="8">
    <source>
        <dbReference type="PROSITE" id="PS50198"/>
    </source>
</evidence>
<dbReference type="InterPro" id="IPR050280">
    <property type="entry name" value="OMP_Chaperone_SurA"/>
</dbReference>
<keyword evidence="1 7" id="KW-0732">Signal</keyword>
<dbReference type="EC" id="5.2.1.8" evidence="7"/>
<comment type="caution">
    <text evidence="9">The sequence shown here is derived from an EMBL/GenBank/DDBJ whole genome shotgun (WGS) entry which is preliminary data.</text>
</comment>
<name>A0A7W8HHF7_9BURK</name>
<sequence length="437" mass="48344" precursor="true">MNLSLRPVVFLACLFWAALAGAQSGAAPRPLDRVVAVVNSDVVTASELASRVRSVERQLRRQRIQAPPADVLEKQVLERLVMDRALAQMAREQGLRVDDAQLERAVAGIATENGLSAAQLRAQIEADGVSFLRFREDLRDELLVARLREREVDARIQISEADIDAFLAEQRDVSGAQPEYELAQVLLRVPEGASAEDIERQRLRGEEVIRQARAGGDFARLAAAFSDAPDAMSGGALGTRTADRLPEIFAKAAGSMQPGEVSALLRSPNGFHVLKLIARRDAGAAKLEGGPVTQTRARHILIRPSELVSEPEVLRRLAEIRSRLQAGGAEFAELARQYSVDGSAGRGGDLGWIYPGDTVPDFERAMNALQPGQLSEPVRTEFGYHLIEVLERRTDAASPERVRALARQALRERRIEETLQDWLRQVRDRTYVEYRDR</sequence>
<comment type="catalytic activity">
    <reaction evidence="7">
        <text>[protein]-peptidylproline (omega=180) = [protein]-peptidylproline (omega=0)</text>
        <dbReference type="Rhea" id="RHEA:16237"/>
        <dbReference type="Rhea" id="RHEA-COMP:10747"/>
        <dbReference type="Rhea" id="RHEA-COMP:10748"/>
        <dbReference type="ChEBI" id="CHEBI:83833"/>
        <dbReference type="ChEBI" id="CHEBI:83834"/>
        <dbReference type="EC" id="5.2.1.8"/>
    </reaction>
</comment>
<keyword evidence="3 7" id="KW-0574">Periplasm</keyword>
<dbReference type="Pfam" id="PF00639">
    <property type="entry name" value="Rotamase"/>
    <property type="match status" value="2"/>
</dbReference>
<feature type="domain" description="PpiC" evidence="8">
    <location>
        <begin position="292"/>
        <end position="391"/>
    </location>
</feature>
<dbReference type="PROSITE" id="PS01096">
    <property type="entry name" value="PPIC_PPIASE_1"/>
    <property type="match status" value="1"/>
</dbReference>
<dbReference type="SUPFAM" id="SSF109998">
    <property type="entry name" value="Triger factor/SurA peptide-binding domain-like"/>
    <property type="match status" value="1"/>
</dbReference>
<dbReference type="InterPro" id="IPR027304">
    <property type="entry name" value="Trigger_fact/SurA_dom_sf"/>
</dbReference>
<evidence type="ECO:0000256" key="7">
    <source>
        <dbReference type="HAMAP-Rule" id="MF_01183"/>
    </source>
</evidence>
<feature type="chain" id="PRO_5031664398" description="Chaperone SurA" evidence="7">
    <location>
        <begin position="23"/>
        <end position="437"/>
    </location>
</feature>
<dbReference type="GO" id="GO:0050821">
    <property type="term" value="P:protein stabilization"/>
    <property type="evidence" value="ECO:0007669"/>
    <property type="project" value="InterPro"/>
</dbReference>
<dbReference type="GO" id="GO:0003755">
    <property type="term" value="F:peptidyl-prolyl cis-trans isomerase activity"/>
    <property type="evidence" value="ECO:0007669"/>
    <property type="project" value="UniProtKB-UniRule"/>
</dbReference>
<evidence type="ECO:0000256" key="3">
    <source>
        <dbReference type="ARBA" id="ARBA00022764"/>
    </source>
</evidence>
<keyword evidence="6 7" id="KW-0413">Isomerase</keyword>
<dbReference type="PANTHER" id="PTHR47637:SF1">
    <property type="entry name" value="CHAPERONE SURA"/>
    <property type="match status" value="1"/>
</dbReference>
<dbReference type="InterPro" id="IPR023034">
    <property type="entry name" value="PPIase_SurA"/>
</dbReference>
<dbReference type="Pfam" id="PF09312">
    <property type="entry name" value="SurA_N"/>
    <property type="match status" value="1"/>
</dbReference>
<accession>A0A7W8HHF7</accession>
<keyword evidence="5 7" id="KW-0143">Chaperone</keyword>
<dbReference type="InterPro" id="IPR023058">
    <property type="entry name" value="PPIase_PpiC_CS"/>
</dbReference>
<keyword evidence="10" id="KW-1185">Reference proteome</keyword>
<evidence type="ECO:0000256" key="1">
    <source>
        <dbReference type="ARBA" id="ARBA00022729"/>
    </source>
</evidence>
<comment type="subcellular location">
    <subcellularLocation>
        <location evidence="7">Periplasm</location>
    </subcellularLocation>
    <text evidence="7">Is capable of associating with the outer membrane.</text>
</comment>
<dbReference type="GO" id="GO:0051082">
    <property type="term" value="F:unfolded protein binding"/>
    <property type="evidence" value="ECO:0007669"/>
    <property type="project" value="UniProtKB-UniRule"/>
</dbReference>
<keyword evidence="2 7" id="KW-0677">Repeat</keyword>
<dbReference type="RefSeq" id="WP_183967206.1">
    <property type="nucleotide sequence ID" value="NZ_BAABEW010000002.1"/>
</dbReference>
<evidence type="ECO:0000256" key="5">
    <source>
        <dbReference type="ARBA" id="ARBA00023186"/>
    </source>
</evidence>
<dbReference type="GO" id="GO:0030288">
    <property type="term" value="C:outer membrane-bounded periplasmic space"/>
    <property type="evidence" value="ECO:0007669"/>
    <property type="project" value="InterPro"/>
</dbReference>
<gene>
    <name evidence="7" type="primary">surA</name>
    <name evidence="9" type="ORF">HNQ70_002123</name>
</gene>
<dbReference type="Proteomes" id="UP000532440">
    <property type="component" value="Unassembled WGS sequence"/>
</dbReference>
<evidence type="ECO:0000313" key="10">
    <source>
        <dbReference type="Proteomes" id="UP000532440"/>
    </source>
</evidence>
<evidence type="ECO:0000256" key="6">
    <source>
        <dbReference type="ARBA" id="ARBA00023235"/>
    </source>
</evidence>
<keyword evidence="4 7" id="KW-0697">Rotamase</keyword>
<feature type="domain" description="PpiC" evidence="8">
    <location>
        <begin position="177"/>
        <end position="278"/>
    </location>
</feature>
<comment type="function">
    <text evidence="7">Chaperone involved in the correct folding and assembly of outer membrane proteins. Recognizes specific patterns of aromatic residues and the orientation of their side chains, which are found more frequently in integral outer membrane proteins. May act in both early periplasmic and late outer membrane-associated steps of protein maturation.</text>
</comment>
<evidence type="ECO:0000256" key="4">
    <source>
        <dbReference type="ARBA" id="ARBA00023110"/>
    </source>
</evidence>
<dbReference type="GO" id="GO:0043165">
    <property type="term" value="P:Gram-negative-bacterium-type cell outer membrane assembly"/>
    <property type="evidence" value="ECO:0007669"/>
    <property type="project" value="InterPro"/>
</dbReference>
<dbReference type="InterPro" id="IPR000297">
    <property type="entry name" value="PPIase_PpiC"/>
</dbReference>
<dbReference type="EMBL" id="JACHGB010000004">
    <property type="protein sequence ID" value="MBB5272109.1"/>
    <property type="molecule type" value="Genomic_DNA"/>
</dbReference>
<comment type="domain">
    <text evidence="7">The PPIase activity resides only in the second parvulin domain. The N-terminal region and the C-terminal tail are necessary and sufficient for the chaperone activity of SurA. The PPIase activity is dispensable for SurA to function as a chaperone. The N-terminal region and the C-terminal tail are also required for porin recognition.</text>
</comment>
<dbReference type="PANTHER" id="PTHR47637">
    <property type="entry name" value="CHAPERONE SURA"/>
    <property type="match status" value="1"/>
</dbReference>
<dbReference type="HAMAP" id="MF_01183">
    <property type="entry name" value="Chaperone_SurA"/>
    <property type="match status" value="1"/>
</dbReference>
<dbReference type="GO" id="GO:0042277">
    <property type="term" value="F:peptide binding"/>
    <property type="evidence" value="ECO:0007669"/>
    <property type="project" value="InterPro"/>
</dbReference>
<evidence type="ECO:0000256" key="2">
    <source>
        <dbReference type="ARBA" id="ARBA00022737"/>
    </source>
</evidence>
<dbReference type="SUPFAM" id="SSF54534">
    <property type="entry name" value="FKBP-like"/>
    <property type="match status" value="2"/>
</dbReference>
<evidence type="ECO:0000313" key="9">
    <source>
        <dbReference type="EMBL" id="MBB5272109.1"/>
    </source>
</evidence>
<dbReference type="Gene3D" id="1.10.4030.10">
    <property type="entry name" value="Porin chaperone SurA, peptide-binding domain"/>
    <property type="match status" value="1"/>
</dbReference>
<dbReference type="InterPro" id="IPR046357">
    <property type="entry name" value="PPIase_dom_sf"/>
</dbReference>
<dbReference type="GO" id="GO:0006457">
    <property type="term" value="P:protein folding"/>
    <property type="evidence" value="ECO:0007669"/>
    <property type="project" value="UniProtKB-UniRule"/>
</dbReference>
<feature type="signal peptide" evidence="7">
    <location>
        <begin position="1"/>
        <end position="22"/>
    </location>
</feature>
<dbReference type="AlphaFoldDB" id="A0A7W8HHF7"/>
<proteinExistence type="inferred from homology"/>
<protein>
    <recommendedName>
        <fullName evidence="7">Chaperone SurA</fullName>
    </recommendedName>
    <alternativeName>
        <fullName evidence="7">Peptidyl-prolyl cis-trans isomerase SurA</fullName>
        <shortName evidence="7">PPIase SurA</shortName>
        <ecNumber evidence="7">5.2.1.8</ecNumber>
    </alternativeName>
    <alternativeName>
        <fullName evidence="7">Rotamase SurA</fullName>
    </alternativeName>
</protein>
<organism evidence="9 10">
    <name type="scientific">Quisquiliibacterium transsilvanicum</name>
    <dbReference type="NCBI Taxonomy" id="1549638"/>
    <lineage>
        <taxon>Bacteria</taxon>
        <taxon>Pseudomonadati</taxon>
        <taxon>Pseudomonadota</taxon>
        <taxon>Betaproteobacteria</taxon>
        <taxon>Burkholderiales</taxon>
        <taxon>Burkholderiaceae</taxon>
        <taxon>Quisquiliibacterium</taxon>
    </lineage>
</organism>
<dbReference type="Gene3D" id="3.10.50.40">
    <property type="match status" value="2"/>
</dbReference>